<keyword evidence="3 6" id="KW-0812">Transmembrane</keyword>
<protein>
    <submittedName>
        <fullName evidence="7">ABC transporter permease</fullName>
    </submittedName>
</protein>
<evidence type="ECO:0000256" key="1">
    <source>
        <dbReference type="ARBA" id="ARBA00004651"/>
    </source>
</evidence>
<dbReference type="PANTHER" id="PTHR32196">
    <property type="entry name" value="ABC TRANSPORTER PERMEASE PROTEIN YPHD-RELATED-RELATED"/>
    <property type="match status" value="1"/>
</dbReference>
<comment type="caution">
    <text evidence="7">The sequence shown here is derived from an EMBL/GenBank/DDBJ whole genome shotgun (WGS) entry which is preliminary data.</text>
</comment>
<feature type="transmembrane region" description="Helical" evidence="6">
    <location>
        <begin position="58"/>
        <end position="78"/>
    </location>
</feature>
<keyword evidence="2" id="KW-1003">Cell membrane</keyword>
<feature type="transmembrane region" description="Helical" evidence="6">
    <location>
        <begin position="255"/>
        <end position="275"/>
    </location>
</feature>
<proteinExistence type="predicted"/>
<feature type="transmembrane region" description="Helical" evidence="6">
    <location>
        <begin position="87"/>
        <end position="107"/>
    </location>
</feature>
<dbReference type="RefSeq" id="WP_195191367.1">
    <property type="nucleotide sequence ID" value="NZ_JADMUL010000017.1"/>
</dbReference>
<sequence length="285" mass="30429">MSLTIILKAIELGLIFSILSLGVYISFRVLNVPDLTVDGSFATGCAVCAVMTIAGHPYLGLLLAFVAGGLCGMVTAFLQTKMHMQPLLAGILTMVALYSINLRIMSGAPNISLFSTNTLFTLIDSELLILLIFSLVIGFVLFGFFKTNLGLMLRATGDNEVMVRSSSINVDRMKFIGMALSNGIVALSGALLAQYQNFADITSGTGMMVLGLAGIIIGEAILRKRTIGFGIASAIIGACIYRLLYQFALQFGIPATNMNLMSAILVAITISLPYLKRKGVKHVRA</sequence>
<feature type="transmembrane region" description="Helical" evidence="6">
    <location>
        <begin position="175"/>
        <end position="195"/>
    </location>
</feature>
<keyword evidence="4 6" id="KW-1133">Transmembrane helix</keyword>
<evidence type="ECO:0000256" key="3">
    <source>
        <dbReference type="ARBA" id="ARBA00022692"/>
    </source>
</evidence>
<keyword evidence="5 6" id="KW-0472">Membrane</keyword>
<evidence type="ECO:0000256" key="4">
    <source>
        <dbReference type="ARBA" id="ARBA00022989"/>
    </source>
</evidence>
<gene>
    <name evidence="7" type="ORF">POG00_09295</name>
</gene>
<evidence type="ECO:0000313" key="7">
    <source>
        <dbReference type="EMBL" id="MDC0828903.1"/>
    </source>
</evidence>
<evidence type="ECO:0000256" key="2">
    <source>
        <dbReference type="ARBA" id="ARBA00022475"/>
    </source>
</evidence>
<dbReference type="EMBL" id="JAQNCK010000028">
    <property type="protein sequence ID" value="MDC0828903.1"/>
    <property type="molecule type" value="Genomic_DNA"/>
</dbReference>
<feature type="transmembrane region" description="Helical" evidence="6">
    <location>
        <begin position="201"/>
        <end position="222"/>
    </location>
</feature>
<feature type="transmembrane region" description="Helical" evidence="6">
    <location>
        <begin position="12"/>
        <end position="30"/>
    </location>
</feature>
<dbReference type="GO" id="GO:0022857">
    <property type="term" value="F:transmembrane transporter activity"/>
    <property type="evidence" value="ECO:0007669"/>
    <property type="project" value="InterPro"/>
</dbReference>
<dbReference type="Proteomes" id="UP001220658">
    <property type="component" value="Unassembled WGS sequence"/>
</dbReference>
<evidence type="ECO:0000256" key="6">
    <source>
        <dbReference type="SAM" id="Phobius"/>
    </source>
</evidence>
<name>A0AAW6FUR7_9FIRM</name>
<evidence type="ECO:0000313" key="8">
    <source>
        <dbReference type="Proteomes" id="UP001220658"/>
    </source>
</evidence>
<dbReference type="PANTHER" id="PTHR32196:SF69">
    <property type="entry name" value="BRANCHED-CHAIN AMINO ACID TRANSPORT SYSTEM, PERMEASE PROTEIN"/>
    <property type="match status" value="1"/>
</dbReference>
<dbReference type="AlphaFoldDB" id="A0AAW6FUR7"/>
<reference evidence="7" key="1">
    <citation type="submission" date="2023-01" db="EMBL/GenBank/DDBJ databases">
        <title>Human gut microbiome strain richness.</title>
        <authorList>
            <person name="Chen-Liaw A."/>
        </authorList>
    </citation>
    <scope>NUCLEOTIDE SEQUENCE</scope>
    <source>
        <strain evidence="7">D55st1_G4_D55t1_190419</strain>
    </source>
</reference>
<organism evidence="7 8">
    <name type="scientific">Faecalitalea cylindroides</name>
    <dbReference type="NCBI Taxonomy" id="39483"/>
    <lineage>
        <taxon>Bacteria</taxon>
        <taxon>Bacillati</taxon>
        <taxon>Bacillota</taxon>
        <taxon>Erysipelotrichia</taxon>
        <taxon>Erysipelotrichales</taxon>
        <taxon>Erysipelotrichaceae</taxon>
        <taxon>Faecalitalea</taxon>
    </lineage>
</organism>
<comment type="subcellular location">
    <subcellularLocation>
        <location evidence="1">Cell membrane</location>
        <topology evidence="1">Multi-pass membrane protein</topology>
    </subcellularLocation>
</comment>
<dbReference type="InterPro" id="IPR001851">
    <property type="entry name" value="ABC_transp_permease"/>
</dbReference>
<feature type="transmembrane region" description="Helical" evidence="6">
    <location>
        <begin position="229"/>
        <end position="249"/>
    </location>
</feature>
<dbReference type="Pfam" id="PF02653">
    <property type="entry name" value="BPD_transp_2"/>
    <property type="match status" value="1"/>
</dbReference>
<evidence type="ECO:0000256" key="5">
    <source>
        <dbReference type="ARBA" id="ARBA00023136"/>
    </source>
</evidence>
<dbReference type="GO" id="GO:0005886">
    <property type="term" value="C:plasma membrane"/>
    <property type="evidence" value="ECO:0007669"/>
    <property type="project" value="UniProtKB-SubCell"/>
</dbReference>
<accession>A0AAW6FUR7</accession>
<feature type="transmembrane region" description="Helical" evidence="6">
    <location>
        <begin position="127"/>
        <end position="145"/>
    </location>
</feature>
<dbReference type="CDD" id="cd06574">
    <property type="entry name" value="TM_PBP1_branched-chain-AA_like"/>
    <property type="match status" value="1"/>
</dbReference>